<sequence>MPVVACTGQHRPATLPGAREAGFDAFLPKPMTLEELAEAVRALAKIRKPLTQMHDEVREIIG</sequence>
<evidence type="ECO:0000313" key="3">
    <source>
        <dbReference type="EMBL" id="EHP44131.1"/>
    </source>
</evidence>
<dbReference type="AlphaFoldDB" id="H1RZR5"/>
<evidence type="ECO:0000259" key="2">
    <source>
        <dbReference type="PROSITE" id="PS50110"/>
    </source>
</evidence>
<proteinExistence type="predicted"/>
<dbReference type="InterPro" id="IPR001789">
    <property type="entry name" value="Sig_transdc_resp-reg_receiver"/>
</dbReference>
<dbReference type="PATRIC" id="fig|1127483.3.peg.827"/>
<dbReference type="Proteomes" id="UP000005808">
    <property type="component" value="Unassembled WGS sequence"/>
</dbReference>
<evidence type="ECO:0000256" key="1">
    <source>
        <dbReference type="PROSITE-ProRule" id="PRU00169"/>
    </source>
</evidence>
<dbReference type="Gene3D" id="3.40.50.2300">
    <property type="match status" value="1"/>
</dbReference>
<protein>
    <recommendedName>
        <fullName evidence="2">Response regulatory domain-containing protein</fullName>
    </recommendedName>
</protein>
<reference evidence="3 4" key="1">
    <citation type="journal article" date="2012" name="J. Bacteriol.">
        <title>De Novo Genome Project of Cupriavidus basilensis OR16.</title>
        <authorList>
            <person name="Cserhati M."/>
            <person name="Kriszt B."/>
            <person name="Szoboszlay S."/>
            <person name="Toth A."/>
            <person name="Szabo I."/>
            <person name="Tancsics A."/>
            <person name="Nagy I."/>
            <person name="Horvath B."/>
            <person name="Nagy I."/>
            <person name="Kukolya J."/>
        </authorList>
    </citation>
    <scope>NUCLEOTIDE SEQUENCE [LARGE SCALE GENOMIC DNA]</scope>
    <source>
        <strain evidence="3 4">OR16</strain>
    </source>
</reference>
<comment type="caution">
    <text evidence="1">Lacks conserved residue(s) required for the propagation of feature annotation.</text>
</comment>
<dbReference type="GO" id="GO:0000160">
    <property type="term" value="P:phosphorelay signal transduction system"/>
    <property type="evidence" value="ECO:0007669"/>
    <property type="project" value="InterPro"/>
</dbReference>
<accession>H1RZR5</accession>
<dbReference type="RefSeq" id="WP_006156627.1">
    <property type="nucleotide sequence ID" value="NZ_AHJE01000012.1"/>
</dbReference>
<dbReference type="EMBL" id="AHJE01000012">
    <property type="protein sequence ID" value="EHP44131.1"/>
    <property type="molecule type" value="Genomic_DNA"/>
</dbReference>
<feature type="domain" description="Response regulatory" evidence="2">
    <location>
        <begin position="1"/>
        <end position="44"/>
    </location>
</feature>
<dbReference type="SUPFAM" id="SSF52172">
    <property type="entry name" value="CheY-like"/>
    <property type="match status" value="1"/>
</dbReference>
<organism evidence="3 4">
    <name type="scientific">Cupriavidus basilensis OR16</name>
    <dbReference type="NCBI Taxonomy" id="1127483"/>
    <lineage>
        <taxon>Bacteria</taxon>
        <taxon>Pseudomonadati</taxon>
        <taxon>Pseudomonadota</taxon>
        <taxon>Betaproteobacteria</taxon>
        <taxon>Burkholderiales</taxon>
        <taxon>Burkholderiaceae</taxon>
        <taxon>Cupriavidus</taxon>
    </lineage>
</organism>
<gene>
    <name evidence="3" type="ORF">OR16_04092</name>
</gene>
<comment type="caution">
    <text evidence="3">The sequence shown here is derived from an EMBL/GenBank/DDBJ whole genome shotgun (WGS) entry which is preliminary data.</text>
</comment>
<name>H1RZR5_9BURK</name>
<dbReference type="InterPro" id="IPR011006">
    <property type="entry name" value="CheY-like_superfamily"/>
</dbReference>
<dbReference type="PROSITE" id="PS50110">
    <property type="entry name" value="RESPONSE_REGULATORY"/>
    <property type="match status" value="1"/>
</dbReference>
<evidence type="ECO:0000313" key="4">
    <source>
        <dbReference type="Proteomes" id="UP000005808"/>
    </source>
</evidence>